<protein>
    <recommendedName>
        <fullName evidence="4">Isoaspartyl peptidase</fullName>
    </recommendedName>
</protein>
<keyword evidence="2 8" id="KW-0378">Hydrolase</keyword>
<gene>
    <name evidence="8" type="ORF">Dthio_PD2782</name>
</gene>
<dbReference type="eggNOG" id="COG1446">
    <property type="taxonomic scope" value="Bacteria"/>
</dbReference>
<evidence type="ECO:0000256" key="6">
    <source>
        <dbReference type="PIRSR" id="PIRSR600246-2"/>
    </source>
</evidence>
<sequence length="305" mass="31623">MAVKYTLVIHAGCEDIIPERYGPEAEHEYLDYLHKSLAAGRVVLEGGGNGLDAVCAAVEVLEDCPLFNAGRGSVFAHDGTIEMDASVMRGKDLSAGAVAGVTGIKNPVQAAALVLKKSSHVLLMGTGAERFAHIHGLESAAPAYFQTSRRREEYLAAKKQAGEKFGTVGAVCLDRAGNLASASSTGGIPLKQYGRVGDSPVIGAGVYADNAACAVSCTGEGEFFLRRAAAKRIACLVEIGGFSLEAAVSAVLENIRNLGGKGGIIALDTAGRFSISFTTQGMFRGLVREGGMGRAAMFGPPGAWQ</sequence>
<evidence type="ECO:0000256" key="3">
    <source>
        <dbReference type="ARBA" id="ARBA00022813"/>
    </source>
</evidence>
<name>D6SL06_9BACT</name>
<proteinExistence type="predicted"/>
<keyword evidence="3" id="KW-0068">Autocatalytic cleavage</keyword>
<organism evidence="8 9">
    <name type="scientific">Desulfonatronospira thiodismutans ASO3-1</name>
    <dbReference type="NCBI Taxonomy" id="555779"/>
    <lineage>
        <taxon>Bacteria</taxon>
        <taxon>Pseudomonadati</taxon>
        <taxon>Thermodesulfobacteriota</taxon>
        <taxon>Desulfovibrionia</taxon>
        <taxon>Desulfovibrionales</taxon>
        <taxon>Desulfonatronovibrionaceae</taxon>
        <taxon>Desulfonatronospira</taxon>
    </lineage>
</organism>
<dbReference type="InterPro" id="IPR029055">
    <property type="entry name" value="Ntn_hydrolases_N"/>
</dbReference>
<evidence type="ECO:0000256" key="1">
    <source>
        <dbReference type="ARBA" id="ARBA00022670"/>
    </source>
</evidence>
<feature type="binding site" evidence="6">
    <location>
        <begin position="195"/>
        <end position="198"/>
    </location>
    <ligand>
        <name>substrate</name>
    </ligand>
</feature>
<dbReference type="PANTHER" id="PTHR10188">
    <property type="entry name" value="L-ASPARAGINASE"/>
    <property type="match status" value="1"/>
</dbReference>
<dbReference type="EMBL" id="ACJN02000001">
    <property type="protein sequence ID" value="EFI35367.1"/>
    <property type="molecule type" value="Genomic_DNA"/>
</dbReference>
<feature type="binding site" evidence="6">
    <location>
        <begin position="218"/>
        <end position="221"/>
    </location>
    <ligand>
        <name>substrate</name>
    </ligand>
</feature>
<dbReference type="FunFam" id="3.60.20.30:FF:000001">
    <property type="entry name" value="Isoaspartyl peptidase/L-asparaginase"/>
    <property type="match status" value="1"/>
</dbReference>
<evidence type="ECO:0000256" key="2">
    <source>
        <dbReference type="ARBA" id="ARBA00022801"/>
    </source>
</evidence>
<reference evidence="8" key="1">
    <citation type="submission" date="2010-05" db="EMBL/GenBank/DDBJ databases">
        <title>The draft genome of Desulfonatronospira thiodismutans ASO3-1.</title>
        <authorList>
            <consortium name="US DOE Joint Genome Institute (JGI-PGF)"/>
            <person name="Lucas S."/>
            <person name="Copeland A."/>
            <person name="Lapidus A."/>
            <person name="Cheng J.-F."/>
            <person name="Bruce D."/>
            <person name="Goodwin L."/>
            <person name="Pitluck S."/>
            <person name="Chertkov O."/>
            <person name="Brettin T."/>
            <person name="Detter J.C."/>
            <person name="Han C."/>
            <person name="Land M.L."/>
            <person name="Hauser L."/>
            <person name="Kyrpides N."/>
            <person name="Mikhailova N."/>
            <person name="Muyzer G."/>
            <person name="Woyke T."/>
        </authorList>
    </citation>
    <scope>NUCLEOTIDE SEQUENCE [LARGE SCALE GENOMIC DNA]</scope>
    <source>
        <strain evidence="8">ASO3-1</strain>
    </source>
</reference>
<evidence type="ECO:0000313" key="9">
    <source>
        <dbReference type="Proteomes" id="UP000005496"/>
    </source>
</evidence>
<feature type="active site" description="Nucleophile" evidence="5">
    <location>
        <position position="167"/>
    </location>
</feature>
<evidence type="ECO:0000256" key="4">
    <source>
        <dbReference type="ARBA" id="ARBA00069124"/>
    </source>
</evidence>
<keyword evidence="1" id="KW-0645">Protease</keyword>
<dbReference type="Gene3D" id="3.60.20.30">
    <property type="entry name" value="(Glycosyl)asparaginase"/>
    <property type="match status" value="1"/>
</dbReference>
<dbReference type="GO" id="GO:0016811">
    <property type="term" value="F:hydrolase activity, acting on carbon-nitrogen (but not peptide) bonds, in linear amides"/>
    <property type="evidence" value="ECO:0007669"/>
    <property type="project" value="UniProtKB-ARBA"/>
</dbReference>
<accession>D6SL06</accession>
<dbReference type="CDD" id="cd04701">
    <property type="entry name" value="Asparaginase_2"/>
    <property type="match status" value="1"/>
</dbReference>
<evidence type="ECO:0000313" key="8">
    <source>
        <dbReference type="EMBL" id="EFI35367.1"/>
    </source>
</evidence>
<dbReference type="AlphaFoldDB" id="D6SL06"/>
<dbReference type="RefSeq" id="WP_008868499.1">
    <property type="nucleotide sequence ID" value="NZ_ACJN02000001.1"/>
</dbReference>
<dbReference type="GO" id="GO:0006508">
    <property type="term" value="P:proteolysis"/>
    <property type="evidence" value="ECO:0007669"/>
    <property type="project" value="UniProtKB-KW"/>
</dbReference>
<dbReference type="OrthoDB" id="9780217at2"/>
<feature type="site" description="Cleavage; by autolysis" evidence="7">
    <location>
        <begin position="166"/>
        <end position="167"/>
    </location>
</feature>
<dbReference type="SUPFAM" id="SSF56235">
    <property type="entry name" value="N-terminal nucleophile aminohydrolases (Ntn hydrolases)"/>
    <property type="match status" value="1"/>
</dbReference>
<dbReference type="PANTHER" id="PTHR10188:SF6">
    <property type="entry name" value="N(4)-(BETA-N-ACETYLGLUCOSAMINYL)-L-ASPARAGINASE"/>
    <property type="match status" value="1"/>
</dbReference>
<evidence type="ECO:0000256" key="7">
    <source>
        <dbReference type="PIRSR" id="PIRSR600246-3"/>
    </source>
</evidence>
<dbReference type="InterPro" id="IPR000246">
    <property type="entry name" value="Peptidase_T2"/>
</dbReference>
<keyword evidence="9" id="KW-1185">Reference proteome</keyword>
<dbReference type="GO" id="GO:0008233">
    <property type="term" value="F:peptidase activity"/>
    <property type="evidence" value="ECO:0007669"/>
    <property type="project" value="UniProtKB-KW"/>
</dbReference>
<evidence type="ECO:0000256" key="5">
    <source>
        <dbReference type="PIRSR" id="PIRSR600246-1"/>
    </source>
</evidence>
<comment type="caution">
    <text evidence="8">The sequence shown here is derived from an EMBL/GenBank/DDBJ whole genome shotgun (WGS) entry which is preliminary data.</text>
</comment>
<dbReference type="Proteomes" id="UP000005496">
    <property type="component" value="Unassembled WGS sequence"/>
</dbReference>
<dbReference type="Pfam" id="PF01112">
    <property type="entry name" value="Asparaginase_2"/>
    <property type="match status" value="1"/>
</dbReference>